<proteinExistence type="predicted"/>
<accession>A0A8I0GEJ9</accession>
<organism evidence="2 3">
    <name type="scientific">Nanchangia anserum</name>
    <dbReference type="NCBI Taxonomy" id="2692125"/>
    <lineage>
        <taxon>Bacteria</taxon>
        <taxon>Bacillati</taxon>
        <taxon>Actinomycetota</taxon>
        <taxon>Actinomycetes</taxon>
        <taxon>Actinomycetales</taxon>
        <taxon>Actinomycetaceae</taxon>
        <taxon>Nanchangia</taxon>
    </lineage>
</organism>
<dbReference type="GO" id="GO:0003677">
    <property type="term" value="F:DNA binding"/>
    <property type="evidence" value="ECO:0007669"/>
    <property type="project" value="InterPro"/>
</dbReference>
<dbReference type="InterPro" id="IPR009061">
    <property type="entry name" value="DNA-bd_dom_put_sf"/>
</dbReference>
<name>A0A8I0GEJ9_9ACTO</name>
<dbReference type="InterPro" id="IPR041657">
    <property type="entry name" value="HTH_17"/>
</dbReference>
<comment type="caution">
    <text evidence="2">The sequence shown here is derived from an EMBL/GenBank/DDBJ whole genome shotgun (WGS) entry which is preliminary data.</text>
</comment>
<protein>
    <submittedName>
        <fullName evidence="2">Helix-turn-helix domain-containing protein</fullName>
    </submittedName>
</protein>
<dbReference type="EMBL" id="JACRUO010000002">
    <property type="protein sequence ID" value="MBD3690063.1"/>
    <property type="molecule type" value="Genomic_DNA"/>
</dbReference>
<dbReference type="Proteomes" id="UP000627538">
    <property type="component" value="Unassembled WGS sequence"/>
</dbReference>
<dbReference type="RefSeq" id="WP_191072164.1">
    <property type="nucleotide sequence ID" value="NZ_CP060506.1"/>
</dbReference>
<evidence type="ECO:0000259" key="1">
    <source>
        <dbReference type="Pfam" id="PF12728"/>
    </source>
</evidence>
<dbReference type="Pfam" id="PF12728">
    <property type="entry name" value="HTH_17"/>
    <property type="match status" value="1"/>
</dbReference>
<sequence length="74" mass="8232">MEQRFLTIADVSEILSLSPQGVRAMILSGELPAIQVGGRNQWRIEIAKLEDYIASRYSAAEEARRQAHSHTHAG</sequence>
<keyword evidence="3" id="KW-1185">Reference proteome</keyword>
<evidence type="ECO:0000313" key="2">
    <source>
        <dbReference type="EMBL" id="MBD3690063.1"/>
    </source>
</evidence>
<evidence type="ECO:0000313" key="3">
    <source>
        <dbReference type="Proteomes" id="UP000627538"/>
    </source>
</evidence>
<dbReference type="NCBIfam" id="TIGR01764">
    <property type="entry name" value="excise"/>
    <property type="match status" value="1"/>
</dbReference>
<dbReference type="SUPFAM" id="SSF46955">
    <property type="entry name" value="Putative DNA-binding domain"/>
    <property type="match status" value="1"/>
</dbReference>
<feature type="domain" description="Helix-turn-helix" evidence="1">
    <location>
        <begin position="5"/>
        <end position="56"/>
    </location>
</feature>
<dbReference type="AlphaFoldDB" id="A0A8I0GEJ9"/>
<dbReference type="InterPro" id="IPR010093">
    <property type="entry name" value="SinI_DNA-bd"/>
</dbReference>
<reference evidence="2 3" key="1">
    <citation type="submission" date="2020-08" db="EMBL/GenBank/DDBJ databases">
        <title>Winkia gen. nov., sp. nov., isolated from faeces of the Anser albifrons in China.</title>
        <authorList>
            <person name="Liu Q."/>
        </authorList>
    </citation>
    <scope>NUCLEOTIDE SEQUENCE [LARGE SCALE GENOMIC DNA]</scope>
    <source>
        <strain evidence="2 3">C62</strain>
    </source>
</reference>
<gene>
    <name evidence="2" type="ORF">H8R10_07480</name>
</gene>